<comment type="caution">
    <text evidence="4">The sequence shown here is derived from an EMBL/GenBank/DDBJ whole genome shotgun (WGS) entry which is preliminary data.</text>
</comment>
<evidence type="ECO:0000259" key="3">
    <source>
        <dbReference type="Pfam" id="PF07699"/>
    </source>
</evidence>
<reference evidence="5" key="1">
    <citation type="journal article" date="2023" name="Commun. Biol.">
        <title>Genome analysis of Parmales, the sister group of diatoms, reveals the evolutionary specialization of diatoms from phago-mixotrophs to photoautotrophs.</title>
        <authorList>
            <person name="Ban H."/>
            <person name="Sato S."/>
            <person name="Yoshikawa S."/>
            <person name="Yamada K."/>
            <person name="Nakamura Y."/>
            <person name="Ichinomiya M."/>
            <person name="Sato N."/>
            <person name="Blanc-Mathieu R."/>
            <person name="Endo H."/>
            <person name="Kuwata A."/>
            <person name="Ogata H."/>
        </authorList>
    </citation>
    <scope>NUCLEOTIDE SEQUENCE [LARGE SCALE GENOMIC DNA]</scope>
    <source>
        <strain evidence="5">NIES 3699</strain>
    </source>
</reference>
<feature type="region of interest" description="Disordered" evidence="1">
    <location>
        <begin position="336"/>
        <end position="391"/>
    </location>
</feature>
<evidence type="ECO:0000256" key="1">
    <source>
        <dbReference type="SAM" id="MobiDB-lite"/>
    </source>
</evidence>
<keyword evidence="2" id="KW-0472">Membrane</keyword>
<proteinExistence type="predicted"/>
<sequence>MSGTFAPAPGSAACTSCPPGTSSEESDDGACLACPKGKFSAKSDSCEACPPGSFANGAGNAVCSPCPPNQYPKDDQTGCEVVTGYYNDGEGQSVAVPAGVKRNVPGMTLNTLDLEEGYWRTTLNSTEILQCVNKKHCLGGANITDMCADGYTGPLCAVCESGYAAMGSGELLTCEQCTGTSILKIFAWLIFVLVIFAAALFVSFRTLLSEDSQRSVRSRSASFGKVYEKVTKYMPVVKIILVNLDGEMLQDKVYFDVFLTVLQFLPMLVALIMNRDEVVEEVKNDIKEGKEGLGRAFSGDGGELVQNPMQDGKQVVLGGGSLGDVEMGGVGKMASIALSDNKETERQSSKPAPTVRGSKVAKSDLRDSMIPPAPKVEGGGQKDGREEKDKL</sequence>
<feature type="region of interest" description="Disordered" evidence="1">
    <location>
        <begin position="1"/>
        <end position="25"/>
    </location>
</feature>
<dbReference type="Proteomes" id="UP001165160">
    <property type="component" value="Unassembled WGS sequence"/>
</dbReference>
<dbReference type="EMBL" id="BRXX01000406">
    <property type="protein sequence ID" value="GMI09829.1"/>
    <property type="molecule type" value="Genomic_DNA"/>
</dbReference>
<dbReference type="PANTHER" id="PTHR11319:SF35">
    <property type="entry name" value="OUTER MEMBRANE PROTEIN PMPC-RELATED"/>
    <property type="match status" value="1"/>
</dbReference>
<dbReference type="InterPro" id="IPR011641">
    <property type="entry name" value="Tyr-kin_ephrin_A/B_rcpt-like"/>
</dbReference>
<dbReference type="Pfam" id="PF07699">
    <property type="entry name" value="Ephrin_rec_like"/>
    <property type="match status" value="1"/>
</dbReference>
<keyword evidence="2" id="KW-1133">Transmembrane helix</keyword>
<gene>
    <name evidence="4" type="ORF">TrVE_jg7409</name>
</gene>
<feature type="domain" description="Tyrosine-protein kinase ephrin type A/B receptor-like" evidence="3">
    <location>
        <begin position="38"/>
        <end position="73"/>
    </location>
</feature>
<dbReference type="Gene3D" id="2.10.50.10">
    <property type="entry name" value="Tumor Necrosis Factor Receptor, subunit A, domain 2"/>
    <property type="match status" value="2"/>
</dbReference>
<evidence type="ECO:0000313" key="5">
    <source>
        <dbReference type="Proteomes" id="UP001165160"/>
    </source>
</evidence>
<keyword evidence="2" id="KW-0812">Transmembrane</keyword>
<organism evidence="4 5">
    <name type="scientific">Triparma verrucosa</name>
    <dbReference type="NCBI Taxonomy" id="1606542"/>
    <lineage>
        <taxon>Eukaryota</taxon>
        <taxon>Sar</taxon>
        <taxon>Stramenopiles</taxon>
        <taxon>Ochrophyta</taxon>
        <taxon>Bolidophyceae</taxon>
        <taxon>Parmales</taxon>
        <taxon>Triparmaceae</taxon>
        <taxon>Triparma</taxon>
    </lineage>
</organism>
<evidence type="ECO:0000313" key="4">
    <source>
        <dbReference type="EMBL" id="GMI09829.1"/>
    </source>
</evidence>
<dbReference type="SMART" id="SM01411">
    <property type="entry name" value="Ephrin_rec_like"/>
    <property type="match status" value="2"/>
</dbReference>
<keyword evidence="5" id="KW-1185">Reference proteome</keyword>
<name>A0A9W7KSC9_9STRA</name>
<feature type="compositionally biased region" description="Basic and acidic residues" evidence="1">
    <location>
        <begin position="380"/>
        <end position="391"/>
    </location>
</feature>
<dbReference type="AlphaFoldDB" id="A0A9W7KSC9"/>
<feature type="transmembrane region" description="Helical" evidence="2">
    <location>
        <begin position="185"/>
        <end position="208"/>
    </location>
</feature>
<dbReference type="SUPFAM" id="SSF57184">
    <property type="entry name" value="Growth factor receptor domain"/>
    <property type="match status" value="1"/>
</dbReference>
<accession>A0A9W7KSC9</accession>
<dbReference type="InterPro" id="IPR009030">
    <property type="entry name" value="Growth_fac_rcpt_cys_sf"/>
</dbReference>
<evidence type="ECO:0000256" key="2">
    <source>
        <dbReference type="SAM" id="Phobius"/>
    </source>
</evidence>
<protein>
    <recommendedName>
        <fullName evidence="3">Tyrosine-protein kinase ephrin type A/B receptor-like domain-containing protein</fullName>
    </recommendedName>
</protein>
<dbReference type="PANTHER" id="PTHR11319">
    <property type="entry name" value="G PROTEIN-COUPLED RECEPTOR-RELATED"/>
    <property type="match status" value="1"/>
</dbReference>